<feature type="signal peptide" evidence="1">
    <location>
        <begin position="1"/>
        <end position="22"/>
    </location>
</feature>
<dbReference type="eggNOG" id="ENOG5030PP1">
    <property type="taxonomic scope" value="Bacteria"/>
</dbReference>
<dbReference type="STRING" id="583355.Caka_1475"/>
<dbReference type="OrthoDB" id="195770at2"/>
<protein>
    <recommendedName>
        <fullName evidence="4">Peptidase S24/S26A/S26B/S26C domain-containing protein</fullName>
    </recommendedName>
</protein>
<gene>
    <name evidence="2" type="ordered locus">Caka_1475</name>
</gene>
<dbReference type="PROSITE" id="PS51257">
    <property type="entry name" value="PROKAR_LIPOPROTEIN"/>
    <property type="match status" value="1"/>
</dbReference>
<keyword evidence="3" id="KW-1185">Reference proteome</keyword>
<organism evidence="2 3">
    <name type="scientific">Coraliomargarita akajimensis (strain DSM 45221 / IAM 15411 / JCM 23193 / KCTC 12865 / 04OKA010-24)</name>
    <dbReference type="NCBI Taxonomy" id="583355"/>
    <lineage>
        <taxon>Bacteria</taxon>
        <taxon>Pseudomonadati</taxon>
        <taxon>Verrucomicrobiota</taxon>
        <taxon>Opitutia</taxon>
        <taxon>Puniceicoccales</taxon>
        <taxon>Coraliomargaritaceae</taxon>
        <taxon>Coraliomargarita</taxon>
    </lineage>
</organism>
<dbReference type="AlphaFoldDB" id="D5EJ95"/>
<proteinExistence type="predicted"/>
<dbReference type="HOGENOM" id="CLU_1719238_0_0_0"/>
<evidence type="ECO:0008006" key="4">
    <source>
        <dbReference type="Google" id="ProtNLM"/>
    </source>
</evidence>
<dbReference type="RefSeq" id="WP_013043216.1">
    <property type="nucleotide sequence ID" value="NC_014008.1"/>
</dbReference>
<reference evidence="2 3" key="1">
    <citation type="journal article" date="2010" name="Stand. Genomic Sci.">
        <title>Complete genome sequence of Coraliomargarita akajimensis type strain (04OKA010-24).</title>
        <authorList>
            <person name="Mavromatis K."/>
            <person name="Abt B."/>
            <person name="Brambilla E."/>
            <person name="Lapidus A."/>
            <person name="Copeland A."/>
            <person name="Deshpande S."/>
            <person name="Nolan M."/>
            <person name="Lucas S."/>
            <person name="Tice H."/>
            <person name="Cheng J.F."/>
            <person name="Han C."/>
            <person name="Detter J.C."/>
            <person name="Woyke T."/>
            <person name="Goodwin L."/>
            <person name="Pitluck S."/>
            <person name="Held B."/>
            <person name="Brettin T."/>
            <person name="Tapia R."/>
            <person name="Ivanova N."/>
            <person name="Mikhailova N."/>
            <person name="Pati A."/>
            <person name="Liolios K."/>
            <person name="Chen A."/>
            <person name="Palaniappan K."/>
            <person name="Land M."/>
            <person name="Hauser L."/>
            <person name="Chang Y.J."/>
            <person name="Jeffries C.D."/>
            <person name="Rohde M."/>
            <person name="Goker M."/>
            <person name="Bristow J."/>
            <person name="Eisen J.A."/>
            <person name="Markowitz V."/>
            <person name="Hugenholtz P."/>
            <person name="Klenk H.P."/>
            <person name="Kyrpides N.C."/>
        </authorList>
    </citation>
    <scope>NUCLEOTIDE SEQUENCE [LARGE SCALE GENOMIC DNA]</scope>
    <source>
        <strain evidence="3">DSM 45221 / IAM 15411 / JCM 23193 / KCTC 12865</strain>
    </source>
</reference>
<dbReference type="Proteomes" id="UP000000925">
    <property type="component" value="Chromosome"/>
</dbReference>
<name>D5EJ95_CORAD</name>
<sequence length="152" mass="16785">MYGFGFKVLWLCASLLFVVSCAHDSRSEGQALTTFAPIDYADAHALGGQILLREPGAYMARTSGVSMKPILSRNTIIIVRPIAFDQLEEGMVVGYRSRHGYQVLHQLVRRLNAEAWIAKGLNNPEEDEEPVTADNLLGVLYTVLYNEASAGR</sequence>
<evidence type="ECO:0000313" key="3">
    <source>
        <dbReference type="Proteomes" id="UP000000925"/>
    </source>
</evidence>
<evidence type="ECO:0000313" key="2">
    <source>
        <dbReference type="EMBL" id="ADE54494.1"/>
    </source>
</evidence>
<feature type="chain" id="PRO_5003070719" description="Peptidase S24/S26A/S26B/S26C domain-containing protein" evidence="1">
    <location>
        <begin position="23"/>
        <end position="152"/>
    </location>
</feature>
<dbReference type="KEGG" id="caa:Caka_1475"/>
<dbReference type="EMBL" id="CP001998">
    <property type="protein sequence ID" value="ADE54494.1"/>
    <property type="molecule type" value="Genomic_DNA"/>
</dbReference>
<accession>D5EJ95</accession>
<dbReference type="CDD" id="cd06462">
    <property type="entry name" value="Peptidase_S24_S26"/>
    <property type="match status" value="1"/>
</dbReference>
<keyword evidence="1" id="KW-0732">Signal</keyword>
<evidence type="ECO:0000256" key="1">
    <source>
        <dbReference type="SAM" id="SignalP"/>
    </source>
</evidence>